<dbReference type="AlphaFoldDB" id="A0A822ER55"/>
<comment type="caution">
    <text evidence="2">The sequence shown here is derived from an EMBL/GenBank/DDBJ whole genome shotgun (WGS) entry which is preliminary data.</text>
</comment>
<evidence type="ECO:0000256" key="1">
    <source>
        <dbReference type="SAM" id="MobiDB-lite"/>
    </source>
</evidence>
<name>A0A822ER55_9BILA</name>
<feature type="non-terminal residue" evidence="2">
    <location>
        <position position="64"/>
    </location>
</feature>
<feature type="region of interest" description="Disordered" evidence="1">
    <location>
        <begin position="1"/>
        <end position="35"/>
    </location>
</feature>
<feature type="non-terminal residue" evidence="2">
    <location>
        <position position="1"/>
    </location>
</feature>
<proteinExistence type="predicted"/>
<protein>
    <submittedName>
        <fullName evidence="2">Uncharacterized protein</fullName>
    </submittedName>
</protein>
<accession>A0A822ER55</accession>
<dbReference type="Proteomes" id="UP000663848">
    <property type="component" value="Unassembled WGS sequence"/>
</dbReference>
<evidence type="ECO:0000313" key="3">
    <source>
        <dbReference type="Proteomes" id="UP000663848"/>
    </source>
</evidence>
<reference evidence="2" key="1">
    <citation type="submission" date="2021-02" db="EMBL/GenBank/DDBJ databases">
        <authorList>
            <person name="Nowell W R."/>
        </authorList>
    </citation>
    <scope>NUCLEOTIDE SEQUENCE</scope>
</reference>
<gene>
    <name evidence="2" type="ORF">QYT958_LOCUS45187</name>
</gene>
<sequence>ENNRQQWSPGASDSSSQSSQSSLSPSAKLTSVSAPLPASPIDATFATSPVYVSPTTGFHRSISV</sequence>
<feature type="compositionally biased region" description="Low complexity" evidence="1">
    <location>
        <begin position="8"/>
        <end position="33"/>
    </location>
</feature>
<dbReference type="EMBL" id="CAJOBR010073859">
    <property type="protein sequence ID" value="CAF5107372.1"/>
    <property type="molecule type" value="Genomic_DNA"/>
</dbReference>
<evidence type="ECO:0000313" key="2">
    <source>
        <dbReference type="EMBL" id="CAF5107372.1"/>
    </source>
</evidence>
<organism evidence="2 3">
    <name type="scientific">Rotaria socialis</name>
    <dbReference type="NCBI Taxonomy" id="392032"/>
    <lineage>
        <taxon>Eukaryota</taxon>
        <taxon>Metazoa</taxon>
        <taxon>Spiralia</taxon>
        <taxon>Gnathifera</taxon>
        <taxon>Rotifera</taxon>
        <taxon>Eurotatoria</taxon>
        <taxon>Bdelloidea</taxon>
        <taxon>Philodinida</taxon>
        <taxon>Philodinidae</taxon>
        <taxon>Rotaria</taxon>
    </lineage>
</organism>